<dbReference type="EMBL" id="MLQL01000076">
    <property type="protein sequence ID" value="OQE11227.1"/>
    <property type="molecule type" value="Genomic_DNA"/>
</dbReference>
<organism evidence="2 3">
    <name type="scientific">Penicillium flavigenum</name>
    <dbReference type="NCBI Taxonomy" id="254877"/>
    <lineage>
        <taxon>Eukaryota</taxon>
        <taxon>Fungi</taxon>
        <taxon>Dikarya</taxon>
        <taxon>Ascomycota</taxon>
        <taxon>Pezizomycotina</taxon>
        <taxon>Eurotiomycetes</taxon>
        <taxon>Eurotiomycetidae</taxon>
        <taxon>Eurotiales</taxon>
        <taxon>Aspergillaceae</taxon>
        <taxon>Penicillium</taxon>
    </lineage>
</organism>
<dbReference type="Proteomes" id="UP000191342">
    <property type="component" value="Unassembled WGS sequence"/>
</dbReference>
<feature type="transmembrane region" description="Helical" evidence="1">
    <location>
        <begin position="50"/>
        <end position="68"/>
    </location>
</feature>
<protein>
    <submittedName>
        <fullName evidence="2">Uncharacterized protein</fullName>
    </submittedName>
</protein>
<keyword evidence="1" id="KW-0472">Membrane</keyword>
<evidence type="ECO:0000256" key="1">
    <source>
        <dbReference type="SAM" id="Phobius"/>
    </source>
</evidence>
<feature type="transmembrane region" description="Helical" evidence="1">
    <location>
        <begin position="179"/>
        <end position="199"/>
    </location>
</feature>
<sequence length="304" mass="34505">MPERVDSSRPTDPNGLVLESWGQGLLVGALVVMAAVTLANMKKHVLLHKLILAELLLAMPHGTFIFAHSPAYEWYLSSTAIGLTISWSLHNVIAWMKNKPFLSRRVSLFYISSVILVQPYWVVEIYANFAYFLNGNPIYLTTRPMEPLFRDPWWIFTSISLLCTIKSVYAFGILELMIVAPRFAIMLVSMCLSVVFMIIETCNVLHAFNTSDLPTGIQPFWKLSFVFKCLCDTVILDDFKTALDQIRSHRFHAPILTADDSLCQQRISQQADPEVGFDLSPRVNRECEEPIPRVVLLEHAGTRK</sequence>
<feature type="transmembrane region" description="Helical" evidence="1">
    <location>
        <begin position="108"/>
        <end position="133"/>
    </location>
</feature>
<reference evidence="3" key="1">
    <citation type="journal article" date="2017" name="Nat. Microbiol.">
        <title>Global analysis of biosynthetic gene clusters reveals vast potential of secondary metabolite production in Penicillium species.</title>
        <authorList>
            <person name="Nielsen J.C."/>
            <person name="Grijseels S."/>
            <person name="Prigent S."/>
            <person name="Ji B."/>
            <person name="Dainat J."/>
            <person name="Nielsen K.F."/>
            <person name="Frisvad J.C."/>
            <person name="Workman M."/>
            <person name="Nielsen J."/>
        </authorList>
    </citation>
    <scope>NUCLEOTIDE SEQUENCE [LARGE SCALE GENOMIC DNA]</scope>
    <source>
        <strain evidence="3">IBT 14082</strain>
    </source>
</reference>
<dbReference type="PANTHER" id="PTHR42029">
    <property type="entry name" value="AN04G07800"/>
    <property type="match status" value="1"/>
</dbReference>
<keyword evidence="3" id="KW-1185">Reference proteome</keyword>
<dbReference type="PANTHER" id="PTHR42029:SF3">
    <property type="entry name" value="AN04G07800"/>
    <property type="match status" value="1"/>
</dbReference>
<gene>
    <name evidence="2" type="ORF">PENFLA_c076G03886</name>
</gene>
<keyword evidence="1" id="KW-0812">Transmembrane</keyword>
<proteinExistence type="predicted"/>
<name>A0A1V6SB20_9EURO</name>
<feature type="transmembrane region" description="Helical" evidence="1">
    <location>
        <begin position="153"/>
        <end position="172"/>
    </location>
</feature>
<feature type="transmembrane region" description="Helical" evidence="1">
    <location>
        <begin position="74"/>
        <end position="96"/>
    </location>
</feature>
<accession>A0A1V6SB20</accession>
<dbReference type="AlphaFoldDB" id="A0A1V6SB20"/>
<keyword evidence="1" id="KW-1133">Transmembrane helix</keyword>
<dbReference type="STRING" id="254877.A0A1V6SB20"/>
<dbReference type="OrthoDB" id="5420247at2759"/>
<feature type="transmembrane region" description="Helical" evidence="1">
    <location>
        <begin position="20"/>
        <end position="38"/>
    </location>
</feature>
<evidence type="ECO:0000313" key="2">
    <source>
        <dbReference type="EMBL" id="OQE11227.1"/>
    </source>
</evidence>
<evidence type="ECO:0000313" key="3">
    <source>
        <dbReference type="Proteomes" id="UP000191342"/>
    </source>
</evidence>
<comment type="caution">
    <text evidence="2">The sequence shown here is derived from an EMBL/GenBank/DDBJ whole genome shotgun (WGS) entry which is preliminary data.</text>
</comment>